<comment type="caution">
    <text evidence="10">The sequence shown here is derived from an EMBL/GenBank/DDBJ whole genome shotgun (WGS) entry which is preliminary data.</text>
</comment>
<evidence type="ECO:0000256" key="2">
    <source>
        <dbReference type="ARBA" id="ARBA00006108"/>
    </source>
</evidence>
<keyword evidence="4" id="KW-0812">Transmembrane</keyword>
<feature type="region of interest" description="Disordered" evidence="9">
    <location>
        <begin position="234"/>
        <end position="265"/>
    </location>
</feature>
<keyword evidence="3" id="KW-0813">Transport</keyword>
<keyword evidence="5" id="KW-0653">Protein transport</keyword>
<dbReference type="GO" id="GO:0005789">
    <property type="term" value="C:endoplasmic reticulum membrane"/>
    <property type="evidence" value="ECO:0007669"/>
    <property type="project" value="TreeGrafter"/>
</dbReference>
<dbReference type="GO" id="GO:0012507">
    <property type="term" value="C:ER to Golgi transport vesicle membrane"/>
    <property type="evidence" value="ECO:0007669"/>
    <property type="project" value="TreeGrafter"/>
</dbReference>
<evidence type="ECO:0000256" key="9">
    <source>
        <dbReference type="SAM" id="MobiDB-lite"/>
    </source>
</evidence>
<dbReference type="AlphaFoldDB" id="A0AAD9RUM5"/>
<evidence type="ECO:0000256" key="4">
    <source>
        <dbReference type="ARBA" id="ARBA00022692"/>
    </source>
</evidence>
<dbReference type="GO" id="GO:0031902">
    <property type="term" value="C:late endosome membrane"/>
    <property type="evidence" value="ECO:0007669"/>
    <property type="project" value="TreeGrafter"/>
</dbReference>
<evidence type="ECO:0000256" key="3">
    <source>
        <dbReference type="ARBA" id="ARBA00022448"/>
    </source>
</evidence>
<dbReference type="FunFam" id="1.20.5.110:FF:000002">
    <property type="entry name" value="Vesicle transport through interaction with t-SNAREsB"/>
    <property type="match status" value="1"/>
</dbReference>
<dbReference type="GO" id="GO:0015031">
    <property type="term" value="P:protein transport"/>
    <property type="evidence" value="ECO:0007669"/>
    <property type="project" value="UniProtKB-KW"/>
</dbReference>
<reference evidence="10" key="2">
    <citation type="journal article" date="2023" name="Commun. Biol.">
        <title>Intrasexual cuticular hydrocarbon dimorphism in a wasp sheds light on hydrocarbon biosynthesis genes in Hymenoptera.</title>
        <authorList>
            <person name="Moris V.C."/>
            <person name="Podsiadlowski L."/>
            <person name="Martin S."/>
            <person name="Oeyen J.P."/>
            <person name="Donath A."/>
            <person name="Petersen M."/>
            <person name="Wilbrandt J."/>
            <person name="Misof B."/>
            <person name="Liedtke D."/>
            <person name="Thamm M."/>
            <person name="Scheiner R."/>
            <person name="Schmitt T."/>
            <person name="Niehuis O."/>
        </authorList>
    </citation>
    <scope>NUCLEOTIDE SEQUENCE</scope>
    <source>
        <strain evidence="10">GBR_01_08_01A</strain>
    </source>
</reference>
<evidence type="ECO:0000256" key="7">
    <source>
        <dbReference type="ARBA" id="ARBA00023054"/>
    </source>
</evidence>
<keyword evidence="8" id="KW-0472">Membrane</keyword>
<comment type="subcellular location">
    <subcellularLocation>
        <location evidence="1">Membrane</location>
        <topology evidence="1">Single-pass type IV membrane protein</topology>
    </subcellularLocation>
</comment>
<evidence type="ECO:0000256" key="1">
    <source>
        <dbReference type="ARBA" id="ARBA00004211"/>
    </source>
</evidence>
<evidence type="ECO:0000256" key="6">
    <source>
        <dbReference type="ARBA" id="ARBA00022989"/>
    </source>
</evidence>
<feature type="compositionally biased region" description="Polar residues" evidence="9">
    <location>
        <begin position="239"/>
        <end position="249"/>
    </location>
</feature>
<keyword evidence="7" id="KW-0175">Coiled coil</keyword>
<dbReference type="EMBL" id="JAIFRP010000014">
    <property type="protein sequence ID" value="KAK2586254.1"/>
    <property type="molecule type" value="Genomic_DNA"/>
</dbReference>
<dbReference type="SUPFAM" id="SSF58038">
    <property type="entry name" value="SNARE fusion complex"/>
    <property type="match status" value="1"/>
</dbReference>
<dbReference type="GO" id="GO:0000149">
    <property type="term" value="F:SNARE binding"/>
    <property type="evidence" value="ECO:0007669"/>
    <property type="project" value="TreeGrafter"/>
</dbReference>
<reference evidence="10" key="1">
    <citation type="submission" date="2021-08" db="EMBL/GenBank/DDBJ databases">
        <authorList>
            <person name="Misof B."/>
            <person name="Oliver O."/>
            <person name="Podsiadlowski L."/>
            <person name="Donath A."/>
            <person name="Peters R."/>
            <person name="Mayer C."/>
            <person name="Rust J."/>
            <person name="Gunkel S."/>
            <person name="Lesny P."/>
            <person name="Martin S."/>
            <person name="Oeyen J.P."/>
            <person name="Petersen M."/>
            <person name="Panagiotis P."/>
            <person name="Wilbrandt J."/>
            <person name="Tanja T."/>
        </authorList>
    </citation>
    <scope>NUCLEOTIDE SEQUENCE</scope>
    <source>
        <strain evidence="10">GBR_01_08_01A</strain>
        <tissue evidence="10">Thorax + abdomen</tissue>
    </source>
</reference>
<dbReference type="GO" id="GO:0006891">
    <property type="term" value="P:intra-Golgi vesicle-mediated transport"/>
    <property type="evidence" value="ECO:0007669"/>
    <property type="project" value="TreeGrafter"/>
</dbReference>
<dbReference type="GO" id="GO:0006896">
    <property type="term" value="P:Golgi to vacuole transport"/>
    <property type="evidence" value="ECO:0007669"/>
    <property type="project" value="TreeGrafter"/>
</dbReference>
<dbReference type="GO" id="GO:0005829">
    <property type="term" value="C:cytosol"/>
    <property type="evidence" value="ECO:0007669"/>
    <property type="project" value="GOC"/>
</dbReference>
<dbReference type="GO" id="GO:0031201">
    <property type="term" value="C:SNARE complex"/>
    <property type="evidence" value="ECO:0007669"/>
    <property type="project" value="TreeGrafter"/>
</dbReference>
<dbReference type="Pfam" id="PF12352">
    <property type="entry name" value="V-SNARE_C"/>
    <property type="match status" value="1"/>
</dbReference>
<dbReference type="GO" id="GO:0042147">
    <property type="term" value="P:retrograde transport, endosome to Golgi"/>
    <property type="evidence" value="ECO:0007669"/>
    <property type="project" value="TreeGrafter"/>
</dbReference>
<sequence>MNSGVDWDMEHRRTLLESNAALERTSQSLARSQVVAIESEQIGTEVISELGGQRERLLRAKRRLSQTDEELNKTRRILNRMRRGVLTNKLVLVSLLFNNMELQQNDQNEDTAAMENLQFDLEMDTVTETAVYYSAPRKSLRGRRRKIIDTKSQSQTSLLKSNYNTNIEQRVGPKYRPIWPKPYQPSLLSKSKIFGLPSTMNVPALNPASRIIVTTTLPSKEKSQDFTVLDKPSKRTRNYSKSTTGNSNGLKLLTKENSNDKNYSKSTGTLRKDFSFIKMQERSNKGSIELFFESMAQTVLSLPMHVQAEIKMEICKLVTMAEIKYSSTQSKHGYKID</sequence>
<dbReference type="GO" id="GO:0005484">
    <property type="term" value="F:SNAP receptor activity"/>
    <property type="evidence" value="ECO:0007669"/>
    <property type="project" value="TreeGrafter"/>
</dbReference>
<dbReference type="PANTHER" id="PTHR21230:SF89">
    <property type="entry name" value="VESICLE TRANSPORT THROUGH INTERACTION WITH T-SNARES HOMOLOG 1B"/>
    <property type="match status" value="1"/>
</dbReference>
<dbReference type="PANTHER" id="PTHR21230">
    <property type="entry name" value="VESICLE TRANSPORT V-SNARE PROTEIN VTI1-RELATED"/>
    <property type="match status" value="1"/>
</dbReference>
<evidence type="ECO:0000256" key="5">
    <source>
        <dbReference type="ARBA" id="ARBA00022927"/>
    </source>
</evidence>
<feature type="compositionally biased region" description="Basic and acidic residues" evidence="9">
    <location>
        <begin position="253"/>
        <end position="263"/>
    </location>
</feature>
<dbReference type="GO" id="GO:0005794">
    <property type="term" value="C:Golgi apparatus"/>
    <property type="evidence" value="ECO:0007669"/>
    <property type="project" value="TreeGrafter"/>
</dbReference>
<dbReference type="GO" id="GO:0016236">
    <property type="term" value="P:macroautophagy"/>
    <property type="evidence" value="ECO:0007669"/>
    <property type="project" value="TreeGrafter"/>
</dbReference>
<dbReference type="CDD" id="cd15890">
    <property type="entry name" value="SNARE_Vti1b"/>
    <property type="match status" value="1"/>
</dbReference>
<name>A0AAD9RUM5_9HYME</name>
<evidence type="ECO:0000313" key="10">
    <source>
        <dbReference type="EMBL" id="KAK2586254.1"/>
    </source>
</evidence>
<gene>
    <name evidence="10" type="ORF">KPH14_001510</name>
</gene>
<proteinExistence type="inferred from homology"/>
<keyword evidence="11" id="KW-1185">Reference proteome</keyword>
<accession>A0AAD9RUM5</accession>
<evidence type="ECO:0000313" key="11">
    <source>
        <dbReference type="Proteomes" id="UP001258017"/>
    </source>
</evidence>
<dbReference type="GO" id="GO:0048280">
    <property type="term" value="P:vesicle fusion with Golgi apparatus"/>
    <property type="evidence" value="ECO:0007669"/>
    <property type="project" value="TreeGrafter"/>
</dbReference>
<keyword evidence="6" id="KW-1133">Transmembrane helix</keyword>
<comment type="similarity">
    <text evidence="2">Belongs to the VTI1 family.</text>
</comment>
<protein>
    <submittedName>
        <fullName evidence="10">Uncharacterized protein</fullName>
    </submittedName>
</protein>
<evidence type="ECO:0000256" key="8">
    <source>
        <dbReference type="ARBA" id="ARBA00023136"/>
    </source>
</evidence>
<organism evidence="10 11">
    <name type="scientific">Odynerus spinipes</name>
    <dbReference type="NCBI Taxonomy" id="1348599"/>
    <lineage>
        <taxon>Eukaryota</taxon>
        <taxon>Metazoa</taxon>
        <taxon>Ecdysozoa</taxon>
        <taxon>Arthropoda</taxon>
        <taxon>Hexapoda</taxon>
        <taxon>Insecta</taxon>
        <taxon>Pterygota</taxon>
        <taxon>Neoptera</taxon>
        <taxon>Endopterygota</taxon>
        <taxon>Hymenoptera</taxon>
        <taxon>Apocrita</taxon>
        <taxon>Aculeata</taxon>
        <taxon>Vespoidea</taxon>
        <taxon>Vespidae</taxon>
        <taxon>Eumeninae</taxon>
        <taxon>Odynerus</taxon>
    </lineage>
</organism>
<dbReference type="Gene3D" id="1.20.5.110">
    <property type="match status" value="1"/>
</dbReference>
<dbReference type="GO" id="GO:1903076">
    <property type="term" value="P:regulation of protein localization to plasma membrane"/>
    <property type="evidence" value="ECO:0007669"/>
    <property type="project" value="TreeGrafter"/>
</dbReference>
<dbReference type="Proteomes" id="UP001258017">
    <property type="component" value="Unassembled WGS sequence"/>
</dbReference>